<accession>A0A376BB60</accession>
<feature type="domain" description="GLEYA adhesin" evidence="2">
    <location>
        <begin position="152"/>
        <end position="230"/>
    </location>
</feature>
<feature type="chain" id="PRO_5016663612" description="GLEYA adhesin domain-containing protein" evidence="1">
    <location>
        <begin position="27"/>
        <end position="550"/>
    </location>
</feature>
<evidence type="ECO:0000313" key="4">
    <source>
        <dbReference type="Proteomes" id="UP000262825"/>
    </source>
</evidence>
<dbReference type="VEuPathDB" id="FungiDB:SCODWIG_03673"/>
<dbReference type="Proteomes" id="UP000262825">
    <property type="component" value="Unassembled WGS sequence"/>
</dbReference>
<sequence>MMFIIYKRAILLLTFFIYLFAKIIDAQELPDTNDACSPITDPINGFKVRWYNYTYNDGTTFSNLDYMAYGYYQNSAPYHFQNGVSTVTFATGYPCYYNESDLADYFICKTAHYFLNPGVSYPWTCPDADAPYNSYICFNSDIDVSTMPLVYGNVDDSAGVLFGDNAFGCCEQNDITATSTDFFLNAIRGWYSGVDGDSSSEKTLFGGLYYPLRIVFTNALGKANMNFTVTLPDGTVMSDFTNYVFTFDGKESYCPAYEHNTTTYTPWTGAFTSTIGTSVTTSIGSDGIPTTSTIYTVETPEVDAVTTTYIPWTGFVTSTIGNSIITTTGSDGISTTFTIYTVQTPMIPADSTTYEAWTGSVTTTVGTSIFTTTGTDGVPTTSTIYTVQTPTNNGVTTTNVPWTGSVTSTVGTSVFTTTGTDGLPTTSTIYTVQTPTNRRDSTTNVPWTGFVTSTVGTSVFTTTGTDDLPTTSTIYTVQTPTNNGVTTTNVPWTGFVTSTVGTSVFTTTGTDGLPTTSTIYTVQTPINRRDSTTNVPWTGANTYQQWCYYH</sequence>
<name>A0A376BB60_9ASCO</name>
<keyword evidence="1" id="KW-0732">Signal</keyword>
<dbReference type="Gene3D" id="2.60.120.1560">
    <property type="match status" value="2"/>
</dbReference>
<reference evidence="4" key="1">
    <citation type="submission" date="2018-06" db="EMBL/GenBank/DDBJ databases">
        <authorList>
            <person name="Guldener U."/>
        </authorList>
    </citation>
    <scope>NUCLEOTIDE SEQUENCE [LARGE SCALE GENOMIC DNA]</scope>
    <source>
        <strain evidence="4">UTAD17</strain>
    </source>
</reference>
<dbReference type="InterPro" id="IPR001389">
    <property type="entry name" value="Flocculin"/>
</dbReference>
<evidence type="ECO:0000256" key="1">
    <source>
        <dbReference type="SAM" id="SignalP"/>
    </source>
</evidence>
<proteinExistence type="predicted"/>
<gene>
    <name evidence="3" type="ORF">SCODWIG_03673</name>
</gene>
<dbReference type="GO" id="GO:0000128">
    <property type="term" value="P:flocculation"/>
    <property type="evidence" value="ECO:0007669"/>
    <property type="project" value="InterPro"/>
</dbReference>
<feature type="signal peptide" evidence="1">
    <location>
        <begin position="1"/>
        <end position="26"/>
    </location>
</feature>
<organism evidence="3 4">
    <name type="scientific">Saccharomycodes ludwigii</name>
    <dbReference type="NCBI Taxonomy" id="36035"/>
    <lineage>
        <taxon>Eukaryota</taxon>
        <taxon>Fungi</taxon>
        <taxon>Dikarya</taxon>
        <taxon>Ascomycota</taxon>
        <taxon>Saccharomycotina</taxon>
        <taxon>Saccharomycetes</taxon>
        <taxon>Saccharomycodales</taxon>
        <taxon>Saccharomycodaceae</taxon>
        <taxon>Saccharomycodes</taxon>
    </lineage>
</organism>
<protein>
    <recommendedName>
        <fullName evidence="2">GLEYA adhesin domain-containing protein</fullName>
    </recommendedName>
</protein>
<dbReference type="InterPro" id="IPR018871">
    <property type="entry name" value="GLEYA_adhesin_domain"/>
</dbReference>
<dbReference type="EMBL" id="UFAJ01000980">
    <property type="protein sequence ID" value="SSD61912.1"/>
    <property type="molecule type" value="Genomic_DNA"/>
</dbReference>
<dbReference type="AlphaFoldDB" id="A0A376BB60"/>
<evidence type="ECO:0000313" key="3">
    <source>
        <dbReference type="EMBL" id="SSD61912.1"/>
    </source>
</evidence>
<dbReference type="Pfam" id="PF00624">
    <property type="entry name" value="Flocculin"/>
    <property type="match status" value="6"/>
</dbReference>
<evidence type="ECO:0000259" key="2">
    <source>
        <dbReference type="Pfam" id="PF10528"/>
    </source>
</evidence>
<keyword evidence="4" id="KW-1185">Reference proteome</keyword>
<dbReference type="Pfam" id="PF10528">
    <property type="entry name" value="GLEYA"/>
    <property type="match status" value="1"/>
</dbReference>